<organism evidence="4 5">
    <name type="scientific">Buddleja alternifolia</name>
    <dbReference type="NCBI Taxonomy" id="168488"/>
    <lineage>
        <taxon>Eukaryota</taxon>
        <taxon>Viridiplantae</taxon>
        <taxon>Streptophyta</taxon>
        <taxon>Embryophyta</taxon>
        <taxon>Tracheophyta</taxon>
        <taxon>Spermatophyta</taxon>
        <taxon>Magnoliopsida</taxon>
        <taxon>eudicotyledons</taxon>
        <taxon>Gunneridae</taxon>
        <taxon>Pentapetalae</taxon>
        <taxon>asterids</taxon>
        <taxon>lamiids</taxon>
        <taxon>Lamiales</taxon>
        <taxon>Scrophulariaceae</taxon>
        <taxon>Buddlejeae</taxon>
        <taxon>Buddleja</taxon>
    </lineage>
</organism>
<evidence type="ECO:0000256" key="2">
    <source>
        <dbReference type="SAM" id="MobiDB-lite"/>
    </source>
</evidence>
<keyword evidence="5" id="KW-1185">Reference proteome</keyword>
<accession>A0AAV6WS18</accession>
<dbReference type="PANTHER" id="PTHR45125">
    <property type="entry name" value="F21J9.4-RELATED"/>
    <property type="match status" value="1"/>
</dbReference>
<feature type="compositionally biased region" description="Polar residues" evidence="2">
    <location>
        <begin position="105"/>
        <end position="119"/>
    </location>
</feature>
<evidence type="ECO:0000313" key="4">
    <source>
        <dbReference type="EMBL" id="KAG8369713.1"/>
    </source>
</evidence>
<dbReference type="InterPro" id="IPR029466">
    <property type="entry name" value="NAM-associated_C"/>
</dbReference>
<reference evidence="4" key="1">
    <citation type="submission" date="2019-10" db="EMBL/GenBank/DDBJ databases">
        <authorList>
            <person name="Zhang R."/>
            <person name="Pan Y."/>
            <person name="Wang J."/>
            <person name="Ma R."/>
            <person name="Yu S."/>
        </authorList>
    </citation>
    <scope>NUCLEOTIDE SEQUENCE</scope>
    <source>
        <strain evidence="4">LA-IB0</strain>
        <tissue evidence="4">Leaf</tissue>
    </source>
</reference>
<dbReference type="PANTHER" id="PTHR45125:SF3">
    <property type="entry name" value="NO-APICAL-MERISTEM-ASSOCIATED CARBOXY-TERMINAL DOMAIN PROTEIN"/>
    <property type="match status" value="1"/>
</dbReference>
<feature type="region of interest" description="Disordered" evidence="2">
    <location>
        <begin position="105"/>
        <end position="129"/>
    </location>
</feature>
<evidence type="ECO:0000256" key="1">
    <source>
        <dbReference type="SAM" id="Coils"/>
    </source>
</evidence>
<sequence>MSSSRSLNYRDDEDIIICQAYMEVSQDPIVGKSQSSDKFWARIATIFNNAKNSSYEIRSRKSIQSRFKDHIAPAIKRLVHSIKHVELQNPSGALELTIINNAPASPRISQKHPSSQSDNESPHYVTPNSTGFSKFDVDLNADDDNVGGSSSERPIGVKKAKLKKKQQEEMTNIVENLRAQNAEVVALMRKAAEDREPNFEMRAKEICLKEQEVLLRRQQIEMHKQDKKTCTRI</sequence>
<proteinExistence type="predicted"/>
<comment type="caution">
    <text evidence="4">The sequence shown here is derived from an EMBL/GenBank/DDBJ whole genome shotgun (WGS) entry which is preliminary data.</text>
</comment>
<dbReference type="AlphaFoldDB" id="A0AAV6WS18"/>
<protein>
    <recommendedName>
        <fullName evidence="3">No apical meristem-associated C-terminal domain-containing protein</fullName>
    </recommendedName>
</protein>
<feature type="domain" description="No apical meristem-associated C-terminal" evidence="3">
    <location>
        <begin position="109"/>
        <end position="228"/>
    </location>
</feature>
<dbReference type="Pfam" id="PF14303">
    <property type="entry name" value="NAM-associated"/>
    <property type="match status" value="1"/>
</dbReference>
<keyword evidence="1" id="KW-0175">Coiled coil</keyword>
<evidence type="ECO:0000313" key="5">
    <source>
        <dbReference type="Proteomes" id="UP000826271"/>
    </source>
</evidence>
<name>A0AAV6WS18_9LAMI</name>
<dbReference type="EMBL" id="WHWC01000014">
    <property type="protein sequence ID" value="KAG8369713.1"/>
    <property type="molecule type" value="Genomic_DNA"/>
</dbReference>
<feature type="coiled-coil region" evidence="1">
    <location>
        <begin position="160"/>
        <end position="194"/>
    </location>
</feature>
<evidence type="ECO:0000259" key="3">
    <source>
        <dbReference type="Pfam" id="PF14303"/>
    </source>
</evidence>
<dbReference type="Proteomes" id="UP000826271">
    <property type="component" value="Unassembled WGS sequence"/>
</dbReference>
<feature type="region of interest" description="Disordered" evidence="2">
    <location>
        <begin position="136"/>
        <end position="155"/>
    </location>
</feature>
<gene>
    <name evidence="4" type="ORF">BUALT_Bualt14G0042500</name>
</gene>